<feature type="transmembrane region" description="Helical" evidence="1">
    <location>
        <begin position="156"/>
        <end position="173"/>
    </location>
</feature>
<reference evidence="2 3" key="2">
    <citation type="journal article" date="2018" name="New Phytol.">
        <title>High intraspecific genome diversity in the model arbuscular mycorrhizal symbiont Rhizophagus irregularis.</title>
        <authorList>
            <person name="Chen E.C.H."/>
            <person name="Morin E."/>
            <person name="Beaudet D."/>
            <person name="Noel J."/>
            <person name="Yildirir G."/>
            <person name="Ndikumana S."/>
            <person name="Charron P."/>
            <person name="St-Onge C."/>
            <person name="Giorgi J."/>
            <person name="Kruger M."/>
            <person name="Marton T."/>
            <person name="Ropars J."/>
            <person name="Grigoriev I.V."/>
            <person name="Hainaut M."/>
            <person name="Henrissat B."/>
            <person name="Roux C."/>
            <person name="Martin F."/>
            <person name="Corradi N."/>
        </authorList>
    </citation>
    <scope>NUCLEOTIDE SEQUENCE [LARGE SCALE GENOMIC DNA]</scope>
    <source>
        <strain evidence="2 3">DAOM 197198</strain>
    </source>
</reference>
<comment type="caution">
    <text evidence="2">The sequence shown here is derived from an EMBL/GenBank/DDBJ whole genome shotgun (WGS) entry which is preliminary data.</text>
</comment>
<keyword evidence="3" id="KW-1185">Reference proteome</keyword>
<dbReference type="AlphaFoldDB" id="A0A2P4PUG2"/>
<organism evidence="2 3">
    <name type="scientific">Rhizophagus irregularis (strain DAOM 181602 / DAOM 197198 / MUCL 43194)</name>
    <name type="common">Arbuscular mycorrhizal fungus</name>
    <name type="synonym">Glomus intraradices</name>
    <dbReference type="NCBI Taxonomy" id="747089"/>
    <lineage>
        <taxon>Eukaryota</taxon>
        <taxon>Fungi</taxon>
        <taxon>Fungi incertae sedis</taxon>
        <taxon>Mucoromycota</taxon>
        <taxon>Glomeromycotina</taxon>
        <taxon>Glomeromycetes</taxon>
        <taxon>Glomerales</taxon>
        <taxon>Glomeraceae</taxon>
        <taxon>Rhizophagus</taxon>
    </lineage>
</organism>
<keyword evidence="1" id="KW-0472">Membrane</keyword>
<feature type="transmembrane region" description="Helical" evidence="1">
    <location>
        <begin position="179"/>
        <end position="198"/>
    </location>
</feature>
<feature type="transmembrane region" description="Helical" evidence="1">
    <location>
        <begin position="20"/>
        <end position="39"/>
    </location>
</feature>
<protein>
    <submittedName>
        <fullName evidence="2">Uncharacterized protein</fullName>
    </submittedName>
</protein>
<evidence type="ECO:0000256" key="1">
    <source>
        <dbReference type="SAM" id="Phobius"/>
    </source>
</evidence>
<evidence type="ECO:0000313" key="3">
    <source>
        <dbReference type="Proteomes" id="UP000018888"/>
    </source>
</evidence>
<feature type="transmembrane region" description="Helical" evidence="1">
    <location>
        <begin position="46"/>
        <end position="66"/>
    </location>
</feature>
<evidence type="ECO:0000313" key="2">
    <source>
        <dbReference type="EMBL" id="POG69037.1"/>
    </source>
</evidence>
<keyword evidence="1" id="KW-1133">Transmembrane helix</keyword>
<dbReference type="EMBL" id="AUPC02000143">
    <property type="protein sequence ID" value="POG69037.1"/>
    <property type="molecule type" value="Genomic_DNA"/>
</dbReference>
<feature type="transmembrane region" description="Helical" evidence="1">
    <location>
        <begin position="101"/>
        <end position="120"/>
    </location>
</feature>
<reference evidence="2 3" key="1">
    <citation type="journal article" date="2013" name="Proc. Natl. Acad. Sci. U.S.A.">
        <title>Genome of an arbuscular mycorrhizal fungus provides insight into the oldest plant symbiosis.</title>
        <authorList>
            <person name="Tisserant E."/>
            <person name="Malbreil M."/>
            <person name="Kuo A."/>
            <person name="Kohler A."/>
            <person name="Symeonidi A."/>
            <person name="Balestrini R."/>
            <person name="Charron P."/>
            <person name="Duensing N."/>
            <person name="Frei Dit Frey N."/>
            <person name="Gianinazzi-Pearson V."/>
            <person name="Gilbert L.B."/>
            <person name="Handa Y."/>
            <person name="Herr J.R."/>
            <person name="Hijri M."/>
            <person name="Koul R."/>
            <person name="Kawaguchi M."/>
            <person name="Krajinski F."/>
            <person name="Lammers P.J."/>
            <person name="Masclaux F.G."/>
            <person name="Murat C."/>
            <person name="Morin E."/>
            <person name="Ndikumana S."/>
            <person name="Pagni M."/>
            <person name="Petitpierre D."/>
            <person name="Requena N."/>
            <person name="Rosikiewicz P."/>
            <person name="Riley R."/>
            <person name="Saito K."/>
            <person name="San Clemente H."/>
            <person name="Shapiro H."/>
            <person name="van Tuinen D."/>
            <person name="Becard G."/>
            <person name="Bonfante P."/>
            <person name="Paszkowski U."/>
            <person name="Shachar-Hill Y.Y."/>
            <person name="Tuskan G.A."/>
            <person name="Young P.W."/>
            <person name="Sanders I.R."/>
            <person name="Henrissat B."/>
            <person name="Rensing S.A."/>
            <person name="Grigoriev I.V."/>
            <person name="Corradi N."/>
            <person name="Roux C."/>
            <person name="Martin F."/>
        </authorList>
    </citation>
    <scope>NUCLEOTIDE SEQUENCE [LARGE SCALE GENOMIC DNA]</scope>
    <source>
        <strain evidence="2 3">DAOM 197198</strain>
    </source>
</reference>
<sequence length="225" mass="27615">MFFIFFCFRLFITCNFRSLLTLFLLLFYGFGFHLVTCYFRIFFVSTLFFPFLSFFFVPISSFSFLYTTLRSFHFYSIPTSSFSFLYTTFRYFHFFFPFPLHLFHFFTLPFVPFIFLFPFTTFRPPSFFSFFFSFPLVLFRSFRFFHSPFAPFRSSFAPPSFLSFPFTLPIFFIHPHSFFLFHSLILFYLSLRLIFFIIPIKKFKKFTGDLYANYEVRNIEFYLIN</sequence>
<feature type="transmembrane region" description="Helical" evidence="1">
    <location>
        <begin position="126"/>
        <end position="144"/>
    </location>
</feature>
<name>A0A2P4PUG2_RHIID</name>
<proteinExistence type="predicted"/>
<dbReference type="Proteomes" id="UP000018888">
    <property type="component" value="Unassembled WGS sequence"/>
</dbReference>
<keyword evidence="1" id="KW-0812">Transmembrane</keyword>
<gene>
    <name evidence="2" type="ORF">GLOIN_2v199383</name>
</gene>
<accession>A0A2P4PUG2</accession>